<keyword evidence="1" id="KW-0614">Plasmid</keyword>
<dbReference type="SMR" id="B2Z6N4"/>
<sequence length="74" mass="8668">MLKCFIILTLYKHYTFVIQILTLLGTIKNHENFNLHVTGQCLKKSTLNLLKFLFVELEYIYLAHICFLKASVGF</sequence>
<reference evidence="1" key="1">
    <citation type="journal article" date="2009" name="Int. J. Antimicrob. Agents">
        <title>Occurrence of chloramphenicol resistance and corresponding resistance genes in members of the Staphylococcus sciuri group.</title>
        <authorList>
            <person name="Hauschild T."/>
            <person name="Stepanovic S."/>
            <person name="Vukovic D."/>
            <person name="Dakic I."/>
            <person name="Schwarz S."/>
        </authorList>
    </citation>
    <scope>NUCLEOTIDE SEQUENCE</scope>
    <source>
        <strain evidence="1">101</strain>
        <plasmid evidence="1">pC194-like</plasmid>
    </source>
</reference>
<dbReference type="EMBL" id="EU602348">
    <property type="protein sequence ID" value="ACC64520.1"/>
    <property type="molecule type" value="Genomic_DNA"/>
</dbReference>
<name>B2Z6N4_MAMSC</name>
<protein>
    <submittedName>
        <fullName evidence="1">Uncharacterized protein</fullName>
    </submittedName>
</protein>
<proteinExistence type="predicted"/>
<geneLocation type="plasmid" evidence="1">
    <name>pC194-like</name>
</geneLocation>
<organism evidence="1">
    <name type="scientific">Mammaliicoccus sciuri</name>
    <name type="common">Staphylococcus sciuri</name>
    <dbReference type="NCBI Taxonomy" id="1296"/>
    <lineage>
        <taxon>Bacteria</taxon>
        <taxon>Bacillati</taxon>
        <taxon>Bacillota</taxon>
        <taxon>Bacilli</taxon>
        <taxon>Bacillales</taxon>
        <taxon>Staphylococcaceae</taxon>
        <taxon>Mammaliicoccus</taxon>
    </lineage>
</organism>
<accession>B2Z6N4</accession>
<evidence type="ECO:0000313" key="1">
    <source>
        <dbReference type="EMBL" id="ACC64520.1"/>
    </source>
</evidence>
<dbReference type="AlphaFoldDB" id="B2Z6N4"/>